<evidence type="ECO:0000259" key="2">
    <source>
        <dbReference type="Pfam" id="PF01523"/>
    </source>
</evidence>
<evidence type="ECO:0000259" key="4">
    <source>
        <dbReference type="Pfam" id="PF19290"/>
    </source>
</evidence>
<organism evidence="5">
    <name type="scientific">Thermocrinis ruber</name>
    <dbReference type="NCBI Taxonomy" id="75906"/>
    <lineage>
        <taxon>Bacteria</taxon>
        <taxon>Pseudomonadati</taxon>
        <taxon>Aquificota</taxon>
        <taxon>Aquificia</taxon>
        <taxon>Aquificales</taxon>
        <taxon>Aquificaceae</taxon>
        <taxon>Thermocrinis</taxon>
    </lineage>
</organism>
<feature type="domain" description="Metalloprotease TldD/E central" evidence="4">
    <location>
        <begin position="112"/>
        <end position="214"/>
    </location>
</feature>
<dbReference type="SUPFAM" id="SSF111283">
    <property type="entry name" value="Putative modulator of DNA gyrase, PmbA/TldD"/>
    <property type="match status" value="1"/>
</dbReference>
<dbReference type="InterPro" id="IPR045569">
    <property type="entry name" value="Metalloprtase-TldD/E_C"/>
</dbReference>
<feature type="domain" description="Metalloprotease TldD/E N-terminal" evidence="2">
    <location>
        <begin position="18"/>
        <end position="81"/>
    </location>
</feature>
<sequence length="440" mass="48568">MERLRKWIEDSLKGEYEYEAYIESTEKLLVETSRESLENISKSKEVGLGIRVLKNFRQGFAYTTDLSWTAVSTCVKRAVESLELTPEDDGFVLNKGEFKGQLQADYDQEGLSLSVEDKAELLVNLERLAKNFDRRIVGTRKTSLKEFKVDVNCLNSHGLEYSYTTTYFSCLTSALAVENGEEAISYEYRSGRYLKDIDLEEMARDVVFKATAQLGAVSYETKVIPVVFFRESAVSLLEAFSPMFLGDALVKDKTLLKGKEGQAIASPLLTVIDDGTLKGGVGTLELDAEGVPSKKNIVIEKGIFKGFLHSVYTAVKCNAKPTGNSVRHGYKSLPTSGIRNLYIERGNYTLEDMLRAYDEVFLILDLMGLHTVDPISGDFSLGASGIIYKNGKKEKAVKGVVIGGNILELMKNLVGVGEDLRMYGHVGSPSLLVEAITVGG</sequence>
<comment type="caution">
    <text evidence="5">The sequence shown here is derived from an EMBL/GenBank/DDBJ whole genome shotgun (WGS) entry which is preliminary data.</text>
</comment>
<dbReference type="Pfam" id="PF19290">
    <property type="entry name" value="PmbA_TldD_2nd"/>
    <property type="match status" value="1"/>
</dbReference>
<dbReference type="PANTHER" id="PTHR43421">
    <property type="entry name" value="METALLOPROTEASE PMBA"/>
    <property type="match status" value="1"/>
</dbReference>
<dbReference type="InterPro" id="IPR035068">
    <property type="entry name" value="TldD/PmbA_N"/>
</dbReference>
<gene>
    <name evidence="5" type="ORF">ENN04_02635</name>
</gene>
<dbReference type="AlphaFoldDB" id="A0A7C5X332"/>
<proteinExistence type="inferred from homology"/>
<accession>A0A7C5X332</accession>
<feature type="domain" description="Metalloprotease TldD/E C-terminal" evidence="3">
    <location>
        <begin position="222"/>
        <end position="440"/>
    </location>
</feature>
<evidence type="ECO:0000259" key="3">
    <source>
        <dbReference type="Pfam" id="PF19289"/>
    </source>
</evidence>
<dbReference type="PANTHER" id="PTHR43421:SF1">
    <property type="entry name" value="METALLOPROTEASE PMBA"/>
    <property type="match status" value="1"/>
</dbReference>
<dbReference type="InterPro" id="IPR036059">
    <property type="entry name" value="TldD/PmbA_sf"/>
</dbReference>
<reference evidence="5" key="1">
    <citation type="journal article" date="2020" name="mSystems">
        <title>Genome- and Community-Level Interaction Insights into Carbon Utilization and Element Cycling Functions of Hydrothermarchaeota in Hydrothermal Sediment.</title>
        <authorList>
            <person name="Zhou Z."/>
            <person name="Liu Y."/>
            <person name="Xu W."/>
            <person name="Pan J."/>
            <person name="Luo Z.H."/>
            <person name="Li M."/>
        </authorList>
    </citation>
    <scope>NUCLEOTIDE SEQUENCE [LARGE SCALE GENOMIC DNA]</scope>
    <source>
        <strain evidence="5">SpSt-114</strain>
    </source>
</reference>
<name>A0A7C5X332_9AQUI</name>
<evidence type="ECO:0000313" key="5">
    <source>
        <dbReference type="EMBL" id="HHO73516.1"/>
    </source>
</evidence>
<dbReference type="Pfam" id="PF01523">
    <property type="entry name" value="PmbA_TldD_1st"/>
    <property type="match status" value="1"/>
</dbReference>
<protein>
    <submittedName>
        <fullName evidence="5">TldD/PmbA family protein</fullName>
    </submittedName>
</protein>
<evidence type="ECO:0000256" key="1">
    <source>
        <dbReference type="ARBA" id="ARBA00005836"/>
    </source>
</evidence>
<dbReference type="InterPro" id="IPR045570">
    <property type="entry name" value="Metalloprtase-TldD/E_cen_dom"/>
</dbReference>
<dbReference type="GO" id="GO:0005829">
    <property type="term" value="C:cytosol"/>
    <property type="evidence" value="ECO:0007669"/>
    <property type="project" value="TreeGrafter"/>
</dbReference>
<dbReference type="GO" id="GO:0006508">
    <property type="term" value="P:proteolysis"/>
    <property type="evidence" value="ECO:0007669"/>
    <property type="project" value="InterPro"/>
</dbReference>
<dbReference type="Gene3D" id="3.30.2290.10">
    <property type="entry name" value="PmbA/TldD superfamily"/>
    <property type="match status" value="1"/>
</dbReference>
<dbReference type="InterPro" id="IPR002510">
    <property type="entry name" value="Metalloprtase-TldD/E_N"/>
</dbReference>
<dbReference type="InterPro" id="IPR047657">
    <property type="entry name" value="PmbA"/>
</dbReference>
<dbReference type="EMBL" id="DSAC01000033">
    <property type="protein sequence ID" value="HHO73516.1"/>
    <property type="molecule type" value="Genomic_DNA"/>
</dbReference>
<dbReference type="GO" id="GO:0008237">
    <property type="term" value="F:metallopeptidase activity"/>
    <property type="evidence" value="ECO:0007669"/>
    <property type="project" value="InterPro"/>
</dbReference>
<comment type="similarity">
    <text evidence="1">Belongs to the peptidase U62 family.</text>
</comment>
<dbReference type="Pfam" id="PF19289">
    <property type="entry name" value="PmbA_TldD_3rd"/>
    <property type="match status" value="1"/>
</dbReference>